<accession>A0AAD4M8Y6</accession>
<evidence type="ECO:0000259" key="1">
    <source>
        <dbReference type="Pfam" id="PF01926"/>
    </source>
</evidence>
<dbReference type="InterPro" id="IPR006073">
    <property type="entry name" value="GTP-bd"/>
</dbReference>
<dbReference type="PANTHER" id="PTHR46498:SF1">
    <property type="entry name" value="GTP-BINDING PROTEIN 8"/>
    <property type="match status" value="1"/>
</dbReference>
<feature type="domain" description="G" evidence="1">
    <location>
        <begin position="6"/>
        <end position="86"/>
    </location>
</feature>
<dbReference type="InterPro" id="IPR027417">
    <property type="entry name" value="P-loop_NTPase"/>
</dbReference>
<protein>
    <recommendedName>
        <fullName evidence="1">G domain-containing protein</fullName>
    </recommendedName>
</protein>
<dbReference type="AlphaFoldDB" id="A0AAD4M8Y6"/>
<dbReference type="PANTHER" id="PTHR46498">
    <property type="entry name" value="GTP-BINDING PROTEIN 8"/>
    <property type="match status" value="1"/>
</dbReference>
<dbReference type="GO" id="GO:0005739">
    <property type="term" value="C:mitochondrion"/>
    <property type="evidence" value="ECO:0007669"/>
    <property type="project" value="TreeGrafter"/>
</dbReference>
<dbReference type="Pfam" id="PF01926">
    <property type="entry name" value="MMR_HSR1"/>
    <property type="match status" value="1"/>
</dbReference>
<comment type="caution">
    <text evidence="2">The sequence shown here is derived from an EMBL/GenBank/DDBJ whole genome shotgun (WGS) entry which is preliminary data.</text>
</comment>
<dbReference type="GO" id="GO:0005525">
    <property type="term" value="F:GTP binding"/>
    <property type="evidence" value="ECO:0007669"/>
    <property type="project" value="InterPro"/>
</dbReference>
<dbReference type="InterPro" id="IPR052279">
    <property type="entry name" value="EngB_GTPase"/>
</dbReference>
<dbReference type="Gene3D" id="3.40.50.300">
    <property type="entry name" value="P-loop containing nucleotide triphosphate hydrolases"/>
    <property type="match status" value="1"/>
</dbReference>
<evidence type="ECO:0000313" key="3">
    <source>
        <dbReference type="Proteomes" id="UP001203297"/>
    </source>
</evidence>
<dbReference type="EMBL" id="WTXG01000004">
    <property type="protein sequence ID" value="KAI0306006.1"/>
    <property type="molecule type" value="Genomic_DNA"/>
</dbReference>
<keyword evidence="3" id="KW-1185">Reference proteome</keyword>
<feature type="non-terminal residue" evidence="2">
    <location>
        <position position="1"/>
    </location>
</feature>
<sequence>MNRRKLVASSKKPGRTKTLTFFRVGPERGKVILVDSPGYGERGRPEWGELFEQYLKSRRELARVYLVINAKHGLNEADRIMLQDLDKRIQSSRNGHIWSFQAIITKADLYGGDGISISSIKQSIFDIAPTCLPPIVTAPPLKLGINDVRKSMMEACDL</sequence>
<proteinExistence type="predicted"/>
<reference evidence="2" key="1">
    <citation type="journal article" date="2022" name="New Phytol.">
        <title>Evolutionary transition to the ectomycorrhizal habit in the genomes of a hyperdiverse lineage of mushroom-forming fungi.</title>
        <authorList>
            <person name="Looney B."/>
            <person name="Miyauchi S."/>
            <person name="Morin E."/>
            <person name="Drula E."/>
            <person name="Courty P.E."/>
            <person name="Kohler A."/>
            <person name="Kuo A."/>
            <person name="LaButti K."/>
            <person name="Pangilinan J."/>
            <person name="Lipzen A."/>
            <person name="Riley R."/>
            <person name="Andreopoulos W."/>
            <person name="He G."/>
            <person name="Johnson J."/>
            <person name="Nolan M."/>
            <person name="Tritt A."/>
            <person name="Barry K.W."/>
            <person name="Grigoriev I.V."/>
            <person name="Nagy L.G."/>
            <person name="Hibbett D."/>
            <person name="Henrissat B."/>
            <person name="Matheny P.B."/>
            <person name="Labbe J."/>
            <person name="Martin F.M."/>
        </authorList>
    </citation>
    <scope>NUCLEOTIDE SEQUENCE</scope>
    <source>
        <strain evidence="2">BPL690</strain>
    </source>
</reference>
<dbReference type="Proteomes" id="UP001203297">
    <property type="component" value="Unassembled WGS sequence"/>
</dbReference>
<name>A0AAD4M8Y6_9AGAM</name>
<dbReference type="SUPFAM" id="SSF52540">
    <property type="entry name" value="P-loop containing nucleoside triphosphate hydrolases"/>
    <property type="match status" value="1"/>
</dbReference>
<evidence type="ECO:0000313" key="2">
    <source>
        <dbReference type="EMBL" id="KAI0306006.1"/>
    </source>
</evidence>
<organism evidence="2 3">
    <name type="scientific">Multifurca ochricompacta</name>
    <dbReference type="NCBI Taxonomy" id="376703"/>
    <lineage>
        <taxon>Eukaryota</taxon>
        <taxon>Fungi</taxon>
        <taxon>Dikarya</taxon>
        <taxon>Basidiomycota</taxon>
        <taxon>Agaricomycotina</taxon>
        <taxon>Agaricomycetes</taxon>
        <taxon>Russulales</taxon>
        <taxon>Russulaceae</taxon>
        <taxon>Multifurca</taxon>
    </lineage>
</organism>
<gene>
    <name evidence="2" type="ORF">B0F90DRAFT_1695286</name>
</gene>